<dbReference type="SUPFAM" id="SSF52218">
    <property type="entry name" value="Flavoproteins"/>
    <property type="match status" value="1"/>
</dbReference>
<dbReference type="GO" id="GO:0005829">
    <property type="term" value="C:cytosol"/>
    <property type="evidence" value="ECO:0007669"/>
    <property type="project" value="TreeGrafter"/>
</dbReference>
<dbReference type="EMBL" id="CP158254">
    <property type="protein sequence ID" value="XDJ48203.1"/>
    <property type="molecule type" value="Genomic_DNA"/>
</dbReference>
<sequence>MMSIRVLAIGGSLRQGSYNHLLLEQAQRQAPEGMRIEIAELSDVPLYNSDVQAQGFPEPVRRLAAQAAQADAFLIATPEYNYSIPGVLKNAIDWLSRVPEAPFQGKPVAIASASMSGLGGVRAQYHLRQVLIYLDVMPLNKPELFVSAAHEKFAADGRLTDEATREGLDKLLASLAARTLRLRAGEAVAVAA</sequence>
<gene>
    <name evidence="3" type="ORF">ABRY94_05485</name>
    <name evidence="2" type="ORF">ABRZ04_03845</name>
</gene>
<dbReference type="PANTHER" id="PTHR30543:SF21">
    <property type="entry name" value="NAD(P)H-DEPENDENT FMN REDUCTASE LOT6"/>
    <property type="match status" value="1"/>
</dbReference>
<organism evidence="3">
    <name type="scientific">Castellaniella ginsengisoli</name>
    <dbReference type="NCBI Taxonomy" id="546114"/>
    <lineage>
        <taxon>Bacteria</taxon>
        <taxon>Pseudomonadati</taxon>
        <taxon>Pseudomonadota</taxon>
        <taxon>Betaproteobacteria</taxon>
        <taxon>Burkholderiales</taxon>
        <taxon>Alcaligenaceae</taxon>
        <taxon>Castellaniella</taxon>
    </lineage>
</organism>
<reference evidence="3" key="1">
    <citation type="submission" date="2024-05" db="EMBL/GenBank/DDBJ databases">
        <authorList>
            <person name="Luo Y.-C."/>
            <person name="Nicholds J."/>
            <person name="Mortimer T."/>
            <person name="Maboni G."/>
        </authorList>
    </citation>
    <scope>NUCLEOTIDE SEQUENCE</scope>
    <source>
        <strain evidence="3">144863</strain>
        <strain evidence="2">151836</strain>
    </source>
</reference>
<keyword evidence="3" id="KW-0560">Oxidoreductase</keyword>
<dbReference type="Gene3D" id="3.40.50.360">
    <property type="match status" value="1"/>
</dbReference>
<proteinExistence type="predicted"/>
<dbReference type="PANTHER" id="PTHR30543">
    <property type="entry name" value="CHROMATE REDUCTASE"/>
    <property type="match status" value="1"/>
</dbReference>
<dbReference type="RefSeq" id="WP_368640379.1">
    <property type="nucleotide sequence ID" value="NZ_CP158254.1"/>
</dbReference>
<dbReference type="InterPro" id="IPR050712">
    <property type="entry name" value="NAD(P)H-dep_reductase"/>
</dbReference>
<evidence type="ECO:0000259" key="1">
    <source>
        <dbReference type="Pfam" id="PF03358"/>
    </source>
</evidence>
<dbReference type="GO" id="GO:0010181">
    <property type="term" value="F:FMN binding"/>
    <property type="evidence" value="ECO:0007669"/>
    <property type="project" value="TreeGrafter"/>
</dbReference>
<feature type="domain" description="NADPH-dependent FMN reductase-like" evidence="1">
    <location>
        <begin position="5"/>
        <end position="150"/>
    </location>
</feature>
<name>A0AB39EVG0_9BURK</name>
<evidence type="ECO:0000313" key="2">
    <source>
        <dbReference type="EMBL" id="XDJ48203.1"/>
    </source>
</evidence>
<protein>
    <submittedName>
        <fullName evidence="3">NADPH-dependent FMN reductase</fullName>
        <ecNumber evidence="3">1.-.-.-</ecNumber>
    </submittedName>
</protein>
<dbReference type="EC" id="1.-.-.-" evidence="3"/>
<dbReference type="Pfam" id="PF03358">
    <property type="entry name" value="FMN_red"/>
    <property type="match status" value="1"/>
</dbReference>
<dbReference type="InterPro" id="IPR029039">
    <property type="entry name" value="Flavoprotein-like_sf"/>
</dbReference>
<dbReference type="EMBL" id="CP158262">
    <property type="protein sequence ID" value="XDJ70236.1"/>
    <property type="molecule type" value="Genomic_DNA"/>
</dbReference>
<dbReference type="InterPro" id="IPR005025">
    <property type="entry name" value="FMN_Rdtase-like_dom"/>
</dbReference>
<dbReference type="GO" id="GO:0016491">
    <property type="term" value="F:oxidoreductase activity"/>
    <property type="evidence" value="ECO:0007669"/>
    <property type="project" value="UniProtKB-KW"/>
</dbReference>
<evidence type="ECO:0000313" key="3">
    <source>
        <dbReference type="EMBL" id="XDJ70236.1"/>
    </source>
</evidence>
<dbReference type="AlphaFoldDB" id="A0AB39EVG0"/>
<accession>A0AB39EVG0</accession>